<protein>
    <recommendedName>
        <fullName evidence="4">Core-binding (CB) domain-containing protein</fullName>
    </recommendedName>
</protein>
<comment type="similarity">
    <text evidence="1">Belongs to the 'phage' integrase family.</text>
</comment>
<dbReference type="RefSeq" id="WP_118025011.1">
    <property type="nucleotide sequence ID" value="NZ_JBGKIA010000007.1"/>
</dbReference>
<sequence length="105" mass="12265">MNTLQSTIKVYLNHCQFQKRLDSKTLKAYSIDLKQFSLFTNNSLEKSTSIDTLENYMSNLHSQFKPKTIKRKLACIKSFFHCLEFSNSRKQCCSSSKNCNIRLLL</sequence>
<feature type="domain" description="Core-binding (CB)" evidence="4">
    <location>
        <begin position="2"/>
        <end position="84"/>
    </location>
</feature>
<evidence type="ECO:0000256" key="2">
    <source>
        <dbReference type="ARBA" id="ARBA00023125"/>
    </source>
</evidence>
<evidence type="ECO:0000256" key="1">
    <source>
        <dbReference type="ARBA" id="ARBA00008857"/>
    </source>
</evidence>
<evidence type="ECO:0000256" key="3">
    <source>
        <dbReference type="PROSITE-ProRule" id="PRU01248"/>
    </source>
</evidence>
<reference evidence="5 6" key="1">
    <citation type="submission" date="2018-08" db="EMBL/GenBank/DDBJ databases">
        <title>A genome reference for cultivated species of the human gut microbiota.</title>
        <authorList>
            <person name="Zou Y."/>
            <person name="Xue W."/>
            <person name="Luo G."/>
        </authorList>
    </citation>
    <scope>NUCLEOTIDE SEQUENCE [LARGE SCALE GENOMIC DNA]</scope>
    <source>
        <strain evidence="5 6">AM43-2</strain>
    </source>
</reference>
<name>A0A413S2C2_9FIRM</name>
<dbReference type="AlphaFoldDB" id="A0A413S2C2"/>
<dbReference type="Pfam" id="PF02899">
    <property type="entry name" value="Phage_int_SAM_1"/>
    <property type="match status" value="1"/>
</dbReference>
<dbReference type="InterPro" id="IPR044068">
    <property type="entry name" value="CB"/>
</dbReference>
<dbReference type="PROSITE" id="PS51900">
    <property type="entry name" value="CB"/>
    <property type="match status" value="1"/>
</dbReference>
<dbReference type="Proteomes" id="UP000284598">
    <property type="component" value="Unassembled WGS sequence"/>
</dbReference>
<gene>
    <name evidence="5" type="ORF">DW929_04415</name>
</gene>
<evidence type="ECO:0000313" key="5">
    <source>
        <dbReference type="EMBL" id="RHA55576.1"/>
    </source>
</evidence>
<dbReference type="GO" id="GO:0015074">
    <property type="term" value="P:DNA integration"/>
    <property type="evidence" value="ECO:0007669"/>
    <property type="project" value="InterPro"/>
</dbReference>
<dbReference type="GO" id="GO:0003677">
    <property type="term" value="F:DNA binding"/>
    <property type="evidence" value="ECO:0007669"/>
    <property type="project" value="UniProtKB-UniRule"/>
</dbReference>
<evidence type="ECO:0000259" key="4">
    <source>
        <dbReference type="PROSITE" id="PS51900"/>
    </source>
</evidence>
<dbReference type="Gene3D" id="1.10.150.130">
    <property type="match status" value="1"/>
</dbReference>
<dbReference type="InterPro" id="IPR010998">
    <property type="entry name" value="Integrase_recombinase_N"/>
</dbReference>
<comment type="caution">
    <text evidence="5">The sequence shown here is derived from an EMBL/GenBank/DDBJ whole genome shotgun (WGS) entry which is preliminary data.</text>
</comment>
<dbReference type="EMBL" id="QSFO01000004">
    <property type="protein sequence ID" value="RHA55576.1"/>
    <property type="molecule type" value="Genomic_DNA"/>
</dbReference>
<evidence type="ECO:0000313" key="6">
    <source>
        <dbReference type="Proteomes" id="UP000284598"/>
    </source>
</evidence>
<dbReference type="SUPFAM" id="SSF47823">
    <property type="entry name" value="lambda integrase-like, N-terminal domain"/>
    <property type="match status" value="1"/>
</dbReference>
<accession>A0A413S2C2</accession>
<proteinExistence type="inferred from homology"/>
<organism evidence="5 6">
    <name type="scientific">Eubacterium ventriosum</name>
    <dbReference type="NCBI Taxonomy" id="39496"/>
    <lineage>
        <taxon>Bacteria</taxon>
        <taxon>Bacillati</taxon>
        <taxon>Bacillota</taxon>
        <taxon>Clostridia</taxon>
        <taxon>Eubacteriales</taxon>
        <taxon>Eubacteriaceae</taxon>
        <taxon>Eubacterium</taxon>
    </lineage>
</organism>
<keyword evidence="2 3" id="KW-0238">DNA-binding</keyword>
<dbReference type="InterPro" id="IPR004107">
    <property type="entry name" value="Integrase_SAM-like_N"/>
</dbReference>